<dbReference type="InterPro" id="IPR031120">
    <property type="entry name" value="HIR1-like"/>
</dbReference>
<feature type="compositionally biased region" description="Basic and acidic residues" evidence="11">
    <location>
        <begin position="873"/>
        <end position="882"/>
    </location>
</feature>
<evidence type="ECO:0000256" key="1">
    <source>
        <dbReference type="ARBA" id="ARBA00004123"/>
    </source>
</evidence>
<dbReference type="PROSITE" id="PS50294">
    <property type="entry name" value="WD_REPEATS_REGION"/>
    <property type="match status" value="3"/>
</dbReference>
<feature type="compositionally biased region" description="Polar residues" evidence="11">
    <location>
        <begin position="414"/>
        <end position="423"/>
    </location>
</feature>
<dbReference type="GO" id="GO:0000785">
    <property type="term" value="C:chromatin"/>
    <property type="evidence" value="ECO:0007669"/>
    <property type="project" value="TreeGrafter"/>
</dbReference>
<evidence type="ECO:0000313" key="14">
    <source>
        <dbReference type="Proteomes" id="UP000549394"/>
    </source>
</evidence>
<dbReference type="InterPro" id="IPR000719">
    <property type="entry name" value="Prot_kinase_dom"/>
</dbReference>
<evidence type="ECO:0000313" key="13">
    <source>
        <dbReference type="EMBL" id="CAD5116678.1"/>
    </source>
</evidence>
<dbReference type="InterPro" id="IPR001680">
    <property type="entry name" value="WD40_rpt"/>
</dbReference>
<dbReference type="Pfam" id="PF00400">
    <property type="entry name" value="WD40"/>
    <property type="match status" value="1"/>
</dbReference>
<evidence type="ECO:0000256" key="6">
    <source>
        <dbReference type="ARBA" id="ARBA00022741"/>
    </source>
</evidence>
<dbReference type="FunFam" id="1.10.510.10:FF:000571">
    <property type="entry name" value="Maternal embryonic leucine zipper kinase"/>
    <property type="match status" value="1"/>
</dbReference>
<feature type="region of interest" description="Disordered" evidence="11">
    <location>
        <begin position="829"/>
        <end position="882"/>
    </location>
</feature>
<feature type="compositionally biased region" description="Basic and acidic residues" evidence="11">
    <location>
        <begin position="895"/>
        <end position="908"/>
    </location>
</feature>
<evidence type="ECO:0000256" key="3">
    <source>
        <dbReference type="ARBA" id="ARBA00007306"/>
    </source>
</evidence>
<dbReference type="GO" id="GO:0005634">
    <property type="term" value="C:nucleus"/>
    <property type="evidence" value="ECO:0007669"/>
    <property type="project" value="UniProtKB-SubCell"/>
</dbReference>
<keyword evidence="6" id="KW-0547">Nucleotide-binding</keyword>
<dbReference type="GO" id="GO:0006338">
    <property type="term" value="P:chromatin remodeling"/>
    <property type="evidence" value="ECO:0007669"/>
    <property type="project" value="TreeGrafter"/>
</dbReference>
<protein>
    <submittedName>
        <fullName evidence="13">DgyrCDS5544</fullName>
    </submittedName>
</protein>
<keyword evidence="5" id="KW-0677">Repeat</keyword>
<evidence type="ECO:0000256" key="5">
    <source>
        <dbReference type="ARBA" id="ARBA00022737"/>
    </source>
</evidence>
<dbReference type="SUPFAM" id="SSF52266">
    <property type="entry name" value="SGNH hydrolase"/>
    <property type="match status" value="1"/>
</dbReference>
<dbReference type="InterPro" id="IPR013830">
    <property type="entry name" value="SGNH_hydro"/>
</dbReference>
<feature type="domain" description="Protein kinase" evidence="12">
    <location>
        <begin position="1065"/>
        <end position="1325"/>
    </location>
</feature>
<dbReference type="PANTHER" id="PTHR13831">
    <property type="entry name" value="MEMBER OF THE HIR1 FAMILY OF WD-REPEAT PROTEINS"/>
    <property type="match status" value="1"/>
</dbReference>
<proteinExistence type="inferred from homology"/>
<feature type="repeat" description="WD" evidence="10">
    <location>
        <begin position="161"/>
        <end position="202"/>
    </location>
</feature>
<dbReference type="Gene3D" id="2.130.10.10">
    <property type="entry name" value="YVTN repeat-like/Quinoprotein amine dehydrogenase"/>
    <property type="match status" value="2"/>
</dbReference>
<evidence type="ECO:0000256" key="4">
    <source>
        <dbReference type="ARBA" id="ARBA00022574"/>
    </source>
</evidence>
<comment type="subcellular location">
    <subcellularLocation>
        <location evidence="2">Cytoplasmic vesicle</location>
        <location evidence="2">Autophagosome</location>
    </subcellularLocation>
    <subcellularLocation>
        <location evidence="1">Nucleus</location>
    </subcellularLocation>
</comment>
<evidence type="ECO:0000256" key="9">
    <source>
        <dbReference type="ARBA" id="ARBA00023242"/>
    </source>
</evidence>
<feature type="repeat" description="WD" evidence="10">
    <location>
        <begin position="118"/>
        <end position="150"/>
    </location>
</feature>
<dbReference type="Pfam" id="PF13472">
    <property type="entry name" value="Lipase_GDSL_2"/>
    <property type="match status" value="1"/>
</dbReference>
<evidence type="ECO:0000256" key="11">
    <source>
        <dbReference type="SAM" id="MobiDB-lite"/>
    </source>
</evidence>
<dbReference type="PROSITE" id="PS00108">
    <property type="entry name" value="PROTEIN_KINASE_ST"/>
    <property type="match status" value="1"/>
</dbReference>
<evidence type="ECO:0000256" key="10">
    <source>
        <dbReference type="PROSITE-ProRule" id="PRU00221"/>
    </source>
</evidence>
<dbReference type="Gene3D" id="3.30.200.20">
    <property type="entry name" value="Phosphorylase Kinase, domain 1"/>
    <property type="match status" value="1"/>
</dbReference>
<evidence type="ECO:0000256" key="7">
    <source>
        <dbReference type="ARBA" id="ARBA00022840"/>
    </source>
</evidence>
<dbReference type="GO" id="GO:0000417">
    <property type="term" value="C:HIR complex"/>
    <property type="evidence" value="ECO:0007669"/>
    <property type="project" value="TreeGrafter"/>
</dbReference>
<accession>A0A7I8VK73</accession>
<comment type="caution">
    <text evidence="13">The sequence shown here is derived from an EMBL/GenBank/DDBJ whole genome shotgun (WGS) entry which is preliminary data.</text>
</comment>
<comment type="similarity">
    <text evidence="3">Belongs to the WD repeat HIR1 family.</text>
</comment>
<dbReference type="InterPro" id="IPR008271">
    <property type="entry name" value="Ser/Thr_kinase_AS"/>
</dbReference>
<dbReference type="SMART" id="SM00220">
    <property type="entry name" value="S_TKc"/>
    <property type="match status" value="1"/>
</dbReference>
<dbReference type="PROSITE" id="PS50011">
    <property type="entry name" value="PROTEIN_KINASE_DOM"/>
    <property type="match status" value="1"/>
</dbReference>
<feature type="compositionally biased region" description="Low complexity" evidence="11">
    <location>
        <begin position="911"/>
        <end position="923"/>
    </location>
</feature>
<evidence type="ECO:0000256" key="2">
    <source>
        <dbReference type="ARBA" id="ARBA00004419"/>
    </source>
</evidence>
<name>A0A7I8VK73_9ANNE</name>
<dbReference type="OrthoDB" id="1741719at2759"/>
<dbReference type="SUPFAM" id="SSF56112">
    <property type="entry name" value="Protein kinase-like (PK-like)"/>
    <property type="match status" value="1"/>
</dbReference>
<keyword evidence="9" id="KW-0539">Nucleus</keyword>
<keyword evidence="4 10" id="KW-0853">WD repeat</keyword>
<evidence type="ECO:0000256" key="8">
    <source>
        <dbReference type="ARBA" id="ARBA00022853"/>
    </source>
</evidence>
<keyword evidence="14" id="KW-1185">Reference proteome</keyword>
<dbReference type="GO" id="GO:0005776">
    <property type="term" value="C:autophagosome"/>
    <property type="evidence" value="ECO:0007669"/>
    <property type="project" value="UniProtKB-SubCell"/>
</dbReference>
<feature type="region of interest" description="Disordered" evidence="11">
    <location>
        <begin position="895"/>
        <end position="927"/>
    </location>
</feature>
<dbReference type="CDD" id="cd00200">
    <property type="entry name" value="WD40"/>
    <property type="match status" value="1"/>
</dbReference>
<dbReference type="GO" id="GO:0005524">
    <property type="term" value="F:ATP binding"/>
    <property type="evidence" value="ECO:0007669"/>
    <property type="project" value="UniProtKB-KW"/>
</dbReference>
<gene>
    <name evidence="13" type="ORF">DGYR_LOCUS5279</name>
</gene>
<dbReference type="Pfam" id="PF00069">
    <property type="entry name" value="Pkinase"/>
    <property type="match status" value="1"/>
</dbReference>
<dbReference type="InterPro" id="IPR036322">
    <property type="entry name" value="WD40_repeat_dom_sf"/>
</dbReference>
<keyword evidence="8" id="KW-0156">Chromatin regulator</keyword>
<dbReference type="Gene3D" id="1.10.510.10">
    <property type="entry name" value="Transferase(Phosphotransferase) domain 1"/>
    <property type="match status" value="1"/>
</dbReference>
<sequence length="1537" mass="174917">MRIIKPGWVHHNNEPIFSIDIHPDGSRFATSGSSSGFGSGKICVWNMEPIRSENVEKKDNVSKLLCCMEQHLGCVNCVRWSNDGVYLASGADDKFIIIWKLQDQTTNYVENWRCISTLRGHDGDVLHVAWSPKDKYLASSSVDNAVIVWNANKFPEKVATLKKHKGLVKGVCWDPQGNYIASQSDDKTLRIFSVANWTEVFTLKKPFDETSPTTHVLRLDWSPDGAYVVSAHSMNNGGPTAQIIDRNGWTTNLDFVGHRKAVTAVRFKRDKFKGDHCVLALASRDRSVSVWRTDYTRPVCVMHDLFNASVLDVSWGYGNNKELACCSSDGSVAFFTFTTDEIGKPIVKKILSVEKPIKKIEPEKIEKVRALSTSSQSCSPKKQIERHTAEGRRRITPVLLGRPGDTLTYDKPMFSSTTESSQIIVERRNSEGPRGQSSKRRCSCGDDEHLRKRPRLDSEVTHKVVVCSDKSSFLQPASLEKFDFGDWKIIESSVSIDGLFFLTKFRSEVKGLDSLLTSASKLISLKQIRDNIVCCFFLSGQCCIWDLLEESNIGLAYSFSLPVHAVEFYEKKQTLAVIDIGGNLYLMSVENRGNEIDLHFNRKIESAHIFVEKKKRCQNIELLDEGSIRLTFSDRSIYIHDSISNLWRPEVENDILSVSNKYSTFYDGRPSHMAAVSDLRRKLQYCLYKKESESYIFYFNCLITELVVEKKESVLKQYVNKNLMPFAYANYPKELRMVENLNVDKRMLLQCVLRILEEFGTMRDLYEYIKRIYDGMNYDIDMEEDVSEVEKNVKKVIQFLKNGNTSIEELRAQMVGKIQEASMETEESCDVFESYTSQPADKAEKTSGEMSVSDMETSLDKQTETVSKNETNLVKETDKSAEQEKTVIEKSIDIEKMGEDSSSEEAKTSHTTNTNTTTTTTTTASTDEEDQTVQVVLDELIKNIEERKTGDDHTYHKSALENPIVEQIILDDESESKSDSSQDILKKIIVTVEEEDETSPRIEDDIVCDEEMGEIIQTEEVENTKEMSVLCPEIESESLDMNDKDTGKSDKKQRKKYEILKEYGIALKKTIGKGSYAIVKLAFSSELNFDVAVRIVSLERAGRKVREKFLPRELDIVKILNHPNIVFYYQIIKTNLNVYVIMEYAGDINLRDELEKHKFFEEWKAGDFFIQITDGVFYLHELGVAHRDLKTENILLDERGRIKITDFGFSRFSERLLDGTYELSKTFCGSYSFAAYEILCGTPYFPLPADIWSLGVILYNMVEGHLPFEETNLHHLIKAIEKKGAVFAVDKGSKDYISVVKGMLAIKYENRDIMSLVNRMRNIVLIGDSLTQQAWNENAGGGWGAKIADYCLRNFDVLNRGLSGYNTRWVETAILEEKDSFITKSMLNNAVLVTLFFGANDASTEVQHVPLEEFKENLVKYGEYIKNHAPSATLVLLTPPPVITKLWPNRNNENALKYSKAVIEASNVLECPCLDVYSSMIKLDNWQECLYDGIHLAPKGGDIIFNLIKPILKELLKKYPNKILPDWKDFANLPLTE</sequence>
<dbReference type="GO" id="GO:0006351">
    <property type="term" value="P:DNA-templated transcription"/>
    <property type="evidence" value="ECO:0007669"/>
    <property type="project" value="InterPro"/>
</dbReference>
<keyword evidence="7" id="KW-0067">ATP-binding</keyword>
<dbReference type="GO" id="GO:0031491">
    <property type="term" value="F:nucleosome binding"/>
    <property type="evidence" value="ECO:0007669"/>
    <property type="project" value="TreeGrafter"/>
</dbReference>
<feature type="repeat" description="WD" evidence="10">
    <location>
        <begin position="68"/>
        <end position="109"/>
    </location>
</feature>
<evidence type="ECO:0000259" key="12">
    <source>
        <dbReference type="PROSITE" id="PS50011"/>
    </source>
</evidence>
<dbReference type="InterPro" id="IPR055410">
    <property type="entry name" value="Beta-prop_CAF1B_HIR1"/>
</dbReference>
<dbReference type="PROSITE" id="PS50082">
    <property type="entry name" value="WD_REPEATS_2"/>
    <property type="match status" value="3"/>
</dbReference>
<dbReference type="InterPro" id="IPR036514">
    <property type="entry name" value="SGNH_hydro_sf"/>
</dbReference>
<dbReference type="SMART" id="SM00320">
    <property type="entry name" value="WD40"/>
    <property type="match status" value="7"/>
</dbReference>
<dbReference type="Gene3D" id="3.40.50.1110">
    <property type="entry name" value="SGNH hydrolase"/>
    <property type="match status" value="1"/>
</dbReference>
<dbReference type="Proteomes" id="UP000549394">
    <property type="component" value="Unassembled WGS sequence"/>
</dbReference>
<dbReference type="GO" id="GO:0004672">
    <property type="term" value="F:protein kinase activity"/>
    <property type="evidence" value="ECO:0007669"/>
    <property type="project" value="InterPro"/>
</dbReference>
<dbReference type="CDD" id="cd01838">
    <property type="entry name" value="Isoamyl_acetate_hydrolase_like"/>
    <property type="match status" value="1"/>
</dbReference>
<dbReference type="EMBL" id="CAJFCJ010000006">
    <property type="protein sequence ID" value="CAD5116678.1"/>
    <property type="molecule type" value="Genomic_DNA"/>
</dbReference>
<dbReference type="InterPro" id="IPR011009">
    <property type="entry name" value="Kinase-like_dom_sf"/>
</dbReference>
<dbReference type="SUPFAM" id="SSF50978">
    <property type="entry name" value="WD40 repeat-like"/>
    <property type="match status" value="1"/>
</dbReference>
<feature type="region of interest" description="Disordered" evidence="11">
    <location>
        <begin position="410"/>
        <end position="448"/>
    </location>
</feature>
<reference evidence="13 14" key="1">
    <citation type="submission" date="2020-08" db="EMBL/GenBank/DDBJ databases">
        <authorList>
            <person name="Hejnol A."/>
        </authorList>
    </citation>
    <scope>NUCLEOTIDE SEQUENCE [LARGE SCALE GENOMIC DNA]</scope>
</reference>
<dbReference type="Pfam" id="PF24105">
    <property type="entry name" value="Beta-prop_CAF1B_HIR1"/>
    <property type="match status" value="1"/>
</dbReference>
<dbReference type="InterPro" id="IPR015943">
    <property type="entry name" value="WD40/YVTN_repeat-like_dom_sf"/>
</dbReference>
<organism evidence="13 14">
    <name type="scientific">Dimorphilus gyrociliatus</name>
    <dbReference type="NCBI Taxonomy" id="2664684"/>
    <lineage>
        <taxon>Eukaryota</taxon>
        <taxon>Metazoa</taxon>
        <taxon>Spiralia</taxon>
        <taxon>Lophotrochozoa</taxon>
        <taxon>Annelida</taxon>
        <taxon>Polychaeta</taxon>
        <taxon>Polychaeta incertae sedis</taxon>
        <taxon>Dinophilidae</taxon>
        <taxon>Dimorphilus</taxon>
    </lineage>
</organism>
<dbReference type="PANTHER" id="PTHR13831:SF0">
    <property type="entry name" value="PROTEIN HIRA"/>
    <property type="match status" value="1"/>
</dbReference>